<proteinExistence type="inferred from homology"/>
<dbReference type="GO" id="GO:0005886">
    <property type="term" value="C:plasma membrane"/>
    <property type="evidence" value="ECO:0007669"/>
    <property type="project" value="UniProtKB-SubCell"/>
</dbReference>
<evidence type="ECO:0000256" key="6">
    <source>
        <dbReference type="ARBA" id="ARBA00023136"/>
    </source>
</evidence>
<evidence type="ECO:0000259" key="9">
    <source>
        <dbReference type="Pfam" id="PF04039"/>
    </source>
</evidence>
<evidence type="ECO:0000256" key="8">
    <source>
        <dbReference type="SAM" id="Phobius"/>
    </source>
</evidence>
<feature type="transmembrane region" description="Helical" evidence="8">
    <location>
        <begin position="53"/>
        <end position="75"/>
    </location>
</feature>
<name>A0A411PJQ2_9GAMM</name>
<dbReference type="InterPro" id="IPR050622">
    <property type="entry name" value="CPA3_antiporter_subunitB"/>
</dbReference>
<feature type="transmembrane region" description="Helical" evidence="8">
    <location>
        <begin position="193"/>
        <end position="213"/>
    </location>
</feature>
<feature type="transmembrane region" description="Helical" evidence="8">
    <location>
        <begin position="26"/>
        <end position="47"/>
    </location>
</feature>
<dbReference type="OrthoDB" id="2085045at2"/>
<gene>
    <name evidence="12" type="ORF">EXU30_14665</name>
</gene>
<dbReference type="InterPro" id="IPR007182">
    <property type="entry name" value="MnhB"/>
</dbReference>
<keyword evidence="13" id="KW-1185">Reference proteome</keyword>
<dbReference type="NCBIfam" id="NF009161">
    <property type="entry name" value="PRK12507.1"/>
    <property type="match status" value="1"/>
</dbReference>
<reference evidence="12 13" key="1">
    <citation type="submission" date="2019-02" db="EMBL/GenBank/DDBJ databases">
        <title>Shewanella sp. D4-2 isolated from Dokdo Island.</title>
        <authorList>
            <person name="Baek K."/>
        </authorList>
    </citation>
    <scope>NUCLEOTIDE SEQUENCE [LARGE SCALE GENOMIC DNA]</scope>
    <source>
        <strain evidence="12 13">D4-2</strain>
    </source>
</reference>
<keyword evidence="5 8" id="KW-1133">Transmembrane helix</keyword>
<feature type="transmembrane region" description="Helical" evidence="8">
    <location>
        <begin position="256"/>
        <end position="276"/>
    </location>
</feature>
<feature type="compositionally biased region" description="Polar residues" evidence="7">
    <location>
        <begin position="337"/>
        <end position="349"/>
    </location>
</feature>
<organism evidence="12 13">
    <name type="scientific">Shewanella maritima</name>
    <dbReference type="NCBI Taxonomy" id="2520507"/>
    <lineage>
        <taxon>Bacteria</taxon>
        <taxon>Pseudomonadati</taxon>
        <taxon>Pseudomonadota</taxon>
        <taxon>Gammaproteobacteria</taxon>
        <taxon>Alteromonadales</taxon>
        <taxon>Shewanellaceae</taxon>
        <taxon>Shewanella</taxon>
    </lineage>
</organism>
<dbReference type="PANTHER" id="PTHR33932">
    <property type="entry name" value="NA(+)/H(+) ANTIPORTER SUBUNIT B"/>
    <property type="match status" value="1"/>
</dbReference>
<evidence type="ECO:0000313" key="12">
    <source>
        <dbReference type="EMBL" id="QBF83789.1"/>
    </source>
</evidence>
<dbReference type="InterPro" id="IPR046806">
    <property type="entry name" value="MrpA_C/MbhE"/>
</dbReference>
<feature type="transmembrane region" description="Helical" evidence="8">
    <location>
        <begin position="225"/>
        <end position="244"/>
    </location>
</feature>
<evidence type="ECO:0000256" key="1">
    <source>
        <dbReference type="ARBA" id="ARBA00004651"/>
    </source>
</evidence>
<evidence type="ECO:0000256" key="3">
    <source>
        <dbReference type="ARBA" id="ARBA00022475"/>
    </source>
</evidence>
<evidence type="ECO:0000256" key="7">
    <source>
        <dbReference type="SAM" id="MobiDB-lite"/>
    </source>
</evidence>
<feature type="transmembrane region" description="Helical" evidence="8">
    <location>
        <begin position="155"/>
        <end position="172"/>
    </location>
</feature>
<dbReference type="InterPro" id="IPR025383">
    <property type="entry name" value="MrpA_C/MbhD"/>
</dbReference>
<keyword evidence="3" id="KW-1003">Cell membrane</keyword>
<evidence type="ECO:0000256" key="2">
    <source>
        <dbReference type="ARBA" id="ARBA00009425"/>
    </source>
</evidence>
<keyword evidence="6 8" id="KW-0472">Membrane</keyword>
<sequence>METIVDIVLLTFLVVIAIAIVRTRDLLAVVMLTGIYGLLSASFFVVLDAVDVAFTEASVGAGISGLLMLTAITMTGRKEQSGRHKPFLALFVVLVTGGMLIYGTLDMPYFGAVDAPVHMHVAPRYIHDSMQEVGVPNIVTAVLGSYRAFDTLGEVAVIFTAGIGVLSLLALPRRSKQAKSDEATVEQMHERHMVLRIVSKALIPFILLFALYVQFHGDFGPGGGFQAGVIFAAAIILYTMLFGLDTAKRVFNQGLIRLLAAIGLLLYACVGVVSMLNGANFLDYDVLAEDPVAGQHLGILLIELGVGITVTSVMLIIFFSFAGRRQAQQKTAEHNGTEQQGEQDVSRTL</sequence>
<dbReference type="Pfam" id="PF04039">
    <property type="entry name" value="MnhB"/>
    <property type="match status" value="1"/>
</dbReference>
<keyword evidence="4 8" id="KW-0812">Transmembrane</keyword>
<dbReference type="Pfam" id="PF20501">
    <property type="entry name" value="MbhE"/>
    <property type="match status" value="1"/>
</dbReference>
<evidence type="ECO:0000259" key="10">
    <source>
        <dbReference type="Pfam" id="PF13244"/>
    </source>
</evidence>
<accession>A0A411PJQ2</accession>
<comment type="subcellular location">
    <subcellularLocation>
        <location evidence="1">Cell membrane</location>
        <topology evidence="1">Multi-pass membrane protein</topology>
    </subcellularLocation>
</comment>
<dbReference type="KEGG" id="smai:EXU30_14665"/>
<evidence type="ECO:0000256" key="5">
    <source>
        <dbReference type="ARBA" id="ARBA00022989"/>
    </source>
</evidence>
<feature type="domain" description="MrpA C-terminal/MbhE" evidence="11">
    <location>
        <begin position="112"/>
        <end position="178"/>
    </location>
</feature>
<dbReference type="EMBL" id="CP036200">
    <property type="protein sequence ID" value="QBF83789.1"/>
    <property type="molecule type" value="Genomic_DNA"/>
</dbReference>
<feature type="region of interest" description="Disordered" evidence="7">
    <location>
        <begin position="330"/>
        <end position="349"/>
    </location>
</feature>
<protein>
    <submittedName>
        <fullName evidence="12">Na(+)/H(+) antiporter subunit B</fullName>
    </submittedName>
</protein>
<feature type="transmembrane region" description="Helical" evidence="8">
    <location>
        <begin position="6"/>
        <end position="21"/>
    </location>
</feature>
<dbReference type="Proteomes" id="UP000291106">
    <property type="component" value="Chromosome"/>
</dbReference>
<dbReference type="NCBIfam" id="NF009159">
    <property type="entry name" value="PRK12504.1"/>
    <property type="match status" value="1"/>
</dbReference>
<evidence type="ECO:0000313" key="13">
    <source>
        <dbReference type="Proteomes" id="UP000291106"/>
    </source>
</evidence>
<dbReference type="NCBIfam" id="NF009162">
    <property type="entry name" value="PRK12508.1"/>
    <property type="match status" value="1"/>
</dbReference>
<dbReference type="PANTHER" id="PTHR33932:SF4">
    <property type="entry name" value="NA(+)_H(+) ANTIPORTER SUBUNIT B"/>
    <property type="match status" value="1"/>
</dbReference>
<feature type="transmembrane region" description="Helical" evidence="8">
    <location>
        <begin position="87"/>
        <end position="105"/>
    </location>
</feature>
<feature type="domain" description="Na+/H+ antiporter MnhB subunit-related protein" evidence="9">
    <location>
        <begin position="194"/>
        <end position="315"/>
    </location>
</feature>
<dbReference type="Pfam" id="PF13244">
    <property type="entry name" value="MbhD"/>
    <property type="match status" value="1"/>
</dbReference>
<feature type="transmembrane region" description="Helical" evidence="8">
    <location>
        <begin position="296"/>
        <end position="321"/>
    </location>
</feature>
<feature type="domain" description="MrpA C-terminal/MbhD" evidence="10">
    <location>
        <begin position="12"/>
        <end position="75"/>
    </location>
</feature>
<dbReference type="AlphaFoldDB" id="A0A411PJQ2"/>
<evidence type="ECO:0000259" key="11">
    <source>
        <dbReference type="Pfam" id="PF20501"/>
    </source>
</evidence>
<evidence type="ECO:0000256" key="4">
    <source>
        <dbReference type="ARBA" id="ARBA00022692"/>
    </source>
</evidence>
<comment type="similarity">
    <text evidence="2">Belongs to the CPA3 antiporters (TC 2.A.63) subunit B family.</text>
</comment>